<sequence length="560" mass="62062">MATMAQETSAQKIADRHVTTMAELNPLIAVELGLGDPADDRLPDYSPAGYEAAAAQARRVLAELDAADIPDELGEQRCATLLRERLTAELAVHDSGEFLRTIRNIDSPLHLLQGIFTMLPTDTDDQWRNIGARLGRMPVAVRQYTDSLAAGRDRGLLAAPRQVTTVIGQLEEWLSGSRPGGWFGELISPAPQALHAELETGALAAAKAIAEIRDWLRTEYLPAADGTPDAVGEQRYSLLARYWNGADLDLREAYAWGWEQFHELAAQMRQEAERVRPGATPSEAMQWLATEGPAIEGVEETRIWLQQLMDRAIADLNGTHFDLAEPLLRVESRIAPPGTASAPYYTQPSLDFSRPGRTWLPAFGRTRFPEWEHVSTWYHEGVPGHHLQLGQWIYLAESLSKYQVTLGLVSANVEGWALYAERLMDELGYLTDPGHRLGYLNVQMLRALRVVLDIGMHLELEFPSHSPYRPGEIMTPGPAREFFGLYCGLPSALLDSEIVRYLGWPGQAIGYKLGERAWRRGRAAAEAAKGADFDLKAWHMAALSMGSLGLDDLERGLAEL</sequence>
<evidence type="ECO:0000313" key="2">
    <source>
        <dbReference type="Proteomes" id="UP000254869"/>
    </source>
</evidence>
<organism evidence="1 2">
    <name type="scientific">Nocardia pseudobrasiliensis</name>
    <dbReference type="NCBI Taxonomy" id="45979"/>
    <lineage>
        <taxon>Bacteria</taxon>
        <taxon>Bacillati</taxon>
        <taxon>Actinomycetota</taxon>
        <taxon>Actinomycetes</taxon>
        <taxon>Mycobacteriales</taxon>
        <taxon>Nocardiaceae</taxon>
        <taxon>Nocardia</taxon>
    </lineage>
</organism>
<dbReference type="AlphaFoldDB" id="A0A370IBA2"/>
<dbReference type="STRING" id="1210086.GCA_001613105_04382"/>
<dbReference type="PANTHER" id="PTHR33361">
    <property type="entry name" value="GLR0591 PROTEIN"/>
    <property type="match status" value="1"/>
</dbReference>
<dbReference type="InterPro" id="IPR010281">
    <property type="entry name" value="DUF885"/>
</dbReference>
<gene>
    <name evidence="1" type="ORF">DFR76_103472</name>
</gene>
<proteinExistence type="predicted"/>
<dbReference type="Pfam" id="PF05960">
    <property type="entry name" value="DUF885"/>
    <property type="match status" value="1"/>
</dbReference>
<reference evidence="1 2" key="1">
    <citation type="submission" date="2018-07" db="EMBL/GenBank/DDBJ databases">
        <title>Genomic Encyclopedia of Type Strains, Phase IV (KMG-IV): sequencing the most valuable type-strain genomes for metagenomic binning, comparative biology and taxonomic classification.</title>
        <authorList>
            <person name="Goeker M."/>
        </authorList>
    </citation>
    <scope>NUCLEOTIDE SEQUENCE [LARGE SCALE GENOMIC DNA]</scope>
    <source>
        <strain evidence="1 2">DSM 44290</strain>
    </source>
</reference>
<dbReference type="Proteomes" id="UP000254869">
    <property type="component" value="Unassembled WGS sequence"/>
</dbReference>
<keyword evidence="2" id="KW-1185">Reference proteome</keyword>
<accession>A0A370IBA2</accession>
<evidence type="ECO:0000313" key="1">
    <source>
        <dbReference type="EMBL" id="RDI67401.1"/>
    </source>
</evidence>
<protein>
    <submittedName>
        <fullName evidence="1">Uncharacterized protein (DUF885 family)</fullName>
    </submittedName>
</protein>
<comment type="caution">
    <text evidence="1">The sequence shown here is derived from an EMBL/GenBank/DDBJ whole genome shotgun (WGS) entry which is preliminary data.</text>
</comment>
<dbReference type="EMBL" id="QQBC01000003">
    <property type="protein sequence ID" value="RDI67401.1"/>
    <property type="molecule type" value="Genomic_DNA"/>
</dbReference>
<dbReference type="PANTHER" id="PTHR33361:SF2">
    <property type="entry name" value="DUF885 DOMAIN-CONTAINING PROTEIN"/>
    <property type="match status" value="1"/>
</dbReference>
<name>A0A370IBA2_9NOCA</name>